<dbReference type="EMBL" id="JBHLWV010000006">
    <property type="protein sequence ID" value="MFC0313619.1"/>
    <property type="molecule type" value="Genomic_DNA"/>
</dbReference>
<keyword evidence="4" id="KW-0175">Coiled coil</keyword>
<evidence type="ECO:0000313" key="8">
    <source>
        <dbReference type="Proteomes" id="UP001589783"/>
    </source>
</evidence>
<gene>
    <name evidence="7" type="ORF">ACFFJD_01965</name>
</gene>
<proteinExistence type="predicted"/>
<evidence type="ECO:0000256" key="4">
    <source>
        <dbReference type="SAM" id="Coils"/>
    </source>
</evidence>
<dbReference type="CDD" id="cd06127">
    <property type="entry name" value="DEDDh"/>
    <property type="match status" value="1"/>
</dbReference>
<dbReference type="PANTHER" id="PTHR30231:SF4">
    <property type="entry name" value="PROTEIN NEN2"/>
    <property type="match status" value="1"/>
</dbReference>
<dbReference type="InterPro" id="IPR012337">
    <property type="entry name" value="RNaseH-like_sf"/>
</dbReference>
<dbReference type="PANTHER" id="PTHR30231">
    <property type="entry name" value="DNA POLYMERASE III SUBUNIT EPSILON"/>
    <property type="match status" value="1"/>
</dbReference>
<evidence type="ECO:0000256" key="5">
    <source>
        <dbReference type="SAM" id="MobiDB-lite"/>
    </source>
</evidence>
<comment type="caution">
    <text evidence="7">The sequence shown here is derived from an EMBL/GenBank/DDBJ whole genome shotgun (WGS) entry which is preliminary data.</text>
</comment>
<dbReference type="InterPro" id="IPR013520">
    <property type="entry name" value="Ribonucl_H"/>
</dbReference>
<evidence type="ECO:0000313" key="7">
    <source>
        <dbReference type="EMBL" id="MFC0313619.1"/>
    </source>
</evidence>
<reference evidence="7 8" key="1">
    <citation type="submission" date="2024-09" db="EMBL/GenBank/DDBJ databases">
        <authorList>
            <person name="Sun Q."/>
            <person name="Mori K."/>
        </authorList>
    </citation>
    <scope>NUCLEOTIDE SEQUENCE [LARGE SCALE GENOMIC DNA]</scope>
    <source>
        <strain evidence="7 8">CCM 7957</strain>
    </source>
</reference>
<dbReference type="InterPro" id="IPR019080">
    <property type="entry name" value="YqaJ_viral_recombinase"/>
</dbReference>
<dbReference type="SUPFAM" id="SSF52980">
    <property type="entry name" value="Restriction endonuclease-like"/>
    <property type="match status" value="1"/>
</dbReference>
<keyword evidence="3" id="KW-0269">Exonuclease</keyword>
<dbReference type="Proteomes" id="UP001589783">
    <property type="component" value="Unassembled WGS sequence"/>
</dbReference>
<dbReference type="Pfam" id="PF09588">
    <property type="entry name" value="YqaJ"/>
    <property type="match status" value="1"/>
</dbReference>
<keyword evidence="1" id="KW-0540">Nuclease</keyword>
<dbReference type="SMART" id="SM00479">
    <property type="entry name" value="EXOIII"/>
    <property type="match status" value="1"/>
</dbReference>
<dbReference type="RefSeq" id="WP_382360134.1">
    <property type="nucleotide sequence ID" value="NZ_JBHLWV010000006.1"/>
</dbReference>
<keyword evidence="2" id="KW-0378">Hydrolase</keyword>
<dbReference type="Gene3D" id="3.30.420.10">
    <property type="entry name" value="Ribonuclease H-like superfamily/Ribonuclease H"/>
    <property type="match status" value="1"/>
</dbReference>
<dbReference type="SUPFAM" id="SSF53098">
    <property type="entry name" value="Ribonuclease H-like"/>
    <property type="match status" value="1"/>
</dbReference>
<feature type="coiled-coil region" evidence="4">
    <location>
        <begin position="229"/>
        <end position="256"/>
    </location>
</feature>
<keyword evidence="8" id="KW-1185">Reference proteome</keyword>
<dbReference type="Pfam" id="PF00929">
    <property type="entry name" value="RNase_T"/>
    <property type="match status" value="1"/>
</dbReference>
<accession>A0ABV6H4X7</accession>
<dbReference type="InterPro" id="IPR011604">
    <property type="entry name" value="PDDEXK-like_dom_sf"/>
</dbReference>
<feature type="domain" description="Exonuclease" evidence="6">
    <location>
        <begin position="608"/>
        <end position="773"/>
    </location>
</feature>
<evidence type="ECO:0000256" key="3">
    <source>
        <dbReference type="ARBA" id="ARBA00022839"/>
    </source>
</evidence>
<evidence type="ECO:0000256" key="2">
    <source>
        <dbReference type="ARBA" id="ARBA00022801"/>
    </source>
</evidence>
<dbReference type="InterPro" id="IPR011335">
    <property type="entry name" value="Restrct_endonuc-II-like"/>
</dbReference>
<name>A0ABV6H4X7_9ACTN</name>
<dbReference type="InterPro" id="IPR036397">
    <property type="entry name" value="RNaseH_sf"/>
</dbReference>
<organism evidence="7 8">
    <name type="scientific">Gordonia phosphorivorans</name>
    <dbReference type="NCBI Taxonomy" id="1056982"/>
    <lineage>
        <taxon>Bacteria</taxon>
        <taxon>Bacillati</taxon>
        <taxon>Actinomycetota</taxon>
        <taxon>Actinomycetes</taxon>
        <taxon>Mycobacteriales</taxon>
        <taxon>Gordoniaceae</taxon>
        <taxon>Gordonia</taxon>
    </lineage>
</organism>
<evidence type="ECO:0000256" key="1">
    <source>
        <dbReference type="ARBA" id="ARBA00022722"/>
    </source>
</evidence>
<evidence type="ECO:0000259" key="6">
    <source>
        <dbReference type="SMART" id="SM00479"/>
    </source>
</evidence>
<feature type="region of interest" description="Disordered" evidence="5">
    <location>
        <begin position="523"/>
        <end position="557"/>
    </location>
</feature>
<protein>
    <submittedName>
        <fullName evidence="7">YqaJ viral recombinase family protein</fullName>
    </submittedName>
</protein>
<dbReference type="Gene3D" id="3.90.320.10">
    <property type="match status" value="1"/>
</dbReference>
<sequence>MCIGDNEPGGPARCSGEALTACQRSQQQADAAAPTVAVLEREHDSLVFDLSQIDDLEAALNGTLSPEREAVLLQRAERFREEEAHRRHAQELEQALAADNPSWDERVAVADAEVANSFTRWEEAAAARQQQGQHPAEPYDDMLARLRAEYEEICRQQGAEPTPDGLNAFVDSELAADGSWIDYQSDTCDGWYLARDRADAIANHRARANSLTVDELNAELSERCSSVERQNLVDQRDRARTELDEATQQWNAANDAYKQRDPNSLTQLEQARQRLHPAFAEYKVAADQLDHYKDVTAQYAGVLGEKTPLPEYTGDRAGRATLVGEYEEGSVEWLQARQGGWGGSDAPKVLGLSKYGNRSEAIASKLEPIVDSQIAQNHSYVGAAPRGHAWEPVLARRFADENPDLAVRRTKATWQGQEQWQRANLDGIIVDPNDETRAVAVWEAKTSNNEADWKDGIPAYYRPQLAQSMDVVGVDRAALTVNFDDGKIRTYWMSKDDPLDPTGTDRRSYSDRKSELAAAWQSVEKARTTPPAPAKPNNGTFRFVKEPGTASSRQTNADTARQLAVYRGCSAADAERLIRNNLDQGMKADEAVRHAYRSYKPASDPHRKYVVLDFETNGTHAGKHEIIQTGFQVTDVNGTVVESANTLHDINPRTAPTVGTGMVDVHQIRYDQLSGTTPFHRSAERDRLAQLAADPNVTFVAHNANFEMGFLRSHGIYTARTVDTMNLSRKFDHTSRGAKLSDFTAAHGVRYENAHDAYQDVDMTRRALFNFFAGR</sequence>